<dbReference type="InterPro" id="IPR050430">
    <property type="entry name" value="Peptidase_S1"/>
</dbReference>
<evidence type="ECO:0000313" key="5">
    <source>
        <dbReference type="EMBL" id="KUF16585.1"/>
    </source>
</evidence>
<keyword evidence="2" id="KW-1015">Disulfide bond</keyword>
<dbReference type="SMART" id="SM00020">
    <property type="entry name" value="Tryp_SPc"/>
    <property type="match status" value="1"/>
</dbReference>
<dbReference type="InterPro" id="IPR006311">
    <property type="entry name" value="TAT_signal"/>
</dbReference>
<dbReference type="AlphaFoldDB" id="A0A0W7X171"/>
<comment type="caution">
    <text evidence="5">The sequence shown here is derived from an EMBL/GenBank/DDBJ whole genome shotgun (WGS) entry which is preliminary data.</text>
</comment>
<dbReference type="OrthoDB" id="3657335at2"/>
<dbReference type="PANTHER" id="PTHR24276:SF91">
    <property type="entry name" value="AT26814P-RELATED"/>
    <property type="match status" value="1"/>
</dbReference>
<feature type="region of interest" description="Disordered" evidence="3">
    <location>
        <begin position="1"/>
        <end position="22"/>
    </location>
</feature>
<dbReference type="EMBL" id="LOCL01000038">
    <property type="protein sequence ID" value="KUF16585.1"/>
    <property type="molecule type" value="Genomic_DNA"/>
</dbReference>
<dbReference type="InterPro" id="IPR001314">
    <property type="entry name" value="Peptidase_S1A"/>
</dbReference>
<dbReference type="Pfam" id="PF00089">
    <property type="entry name" value="Trypsin"/>
    <property type="match status" value="1"/>
</dbReference>
<organism evidence="5 6">
    <name type="scientific">Streptomyces silvensis</name>
    <dbReference type="NCBI Taxonomy" id="1765722"/>
    <lineage>
        <taxon>Bacteria</taxon>
        <taxon>Bacillati</taxon>
        <taxon>Actinomycetota</taxon>
        <taxon>Actinomycetes</taxon>
        <taxon>Kitasatosporales</taxon>
        <taxon>Streptomycetaceae</taxon>
        <taxon>Streptomyces</taxon>
    </lineage>
</organism>
<dbReference type="InterPro" id="IPR001254">
    <property type="entry name" value="Trypsin_dom"/>
</dbReference>
<evidence type="ECO:0000313" key="6">
    <source>
        <dbReference type="Proteomes" id="UP000054804"/>
    </source>
</evidence>
<dbReference type="PANTHER" id="PTHR24276">
    <property type="entry name" value="POLYSERASE-RELATED"/>
    <property type="match status" value="1"/>
</dbReference>
<dbReference type="GO" id="GO:0006508">
    <property type="term" value="P:proteolysis"/>
    <property type="evidence" value="ECO:0007669"/>
    <property type="project" value="InterPro"/>
</dbReference>
<dbReference type="InterPro" id="IPR009003">
    <property type="entry name" value="Peptidase_S1_PA"/>
</dbReference>
<protein>
    <submittedName>
        <fullName evidence="5">Trypsin</fullName>
    </submittedName>
</protein>
<evidence type="ECO:0000256" key="3">
    <source>
        <dbReference type="SAM" id="MobiDB-lite"/>
    </source>
</evidence>
<name>A0A0W7X171_9ACTN</name>
<dbReference type="SUPFAM" id="SSF50494">
    <property type="entry name" value="Trypsin-like serine proteases"/>
    <property type="match status" value="1"/>
</dbReference>
<reference evidence="5 6" key="1">
    <citation type="submission" date="2015-12" db="EMBL/GenBank/DDBJ databases">
        <title>Draft genome sequence of Streptomyces silvensis ATCC 53525, a producer of novel hormone antagonists.</title>
        <authorList>
            <person name="Johnston C.W."/>
            <person name="Li Y."/>
            <person name="Magarvey N.A."/>
        </authorList>
    </citation>
    <scope>NUCLEOTIDE SEQUENCE [LARGE SCALE GENOMIC DNA]</scope>
    <source>
        <strain evidence="5 6">ATCC 53525</strain>
    </source>
</reference>
<dbReference type="PROSITE" id="PS50240">
    <property type="entry name" value="TRYPSIN_DOM"/>
    <property type="match status" value="1"/>
</dbReference>
<keyword evidence="6" id="KW-1185">Reference proteome</keyword>
<dbReference type="CDD" id="cd00190">
    <property type="entry name" value="Tryp_SPc"/>
    <property type="match status" value="1"/>
</dbReference>
<evidence type="ECO:0000259" key="4">
    <source>
        <dbReference type="PROSITE" id="PS50240"/>
    </source>
</evidence>
<dbReference type="PROSITE" id="PS51318">
    <property type="entry name" value="TAT"/>
    <property type="match status" value="1"/>
</dbReference>
<dbReference type="InterPro" id="IPR043504">
    <property type="entry name" value="Peptidase_S1_PA_chymotrypsin"/>
</dbReference>
<evidence type="ECO:0000256" key="2">
    <source>
        <dbReference type="ARBA" id="ARBA00023157"/>
    </source>
</evidence>
<feature type="domain" description="Peptidase S1" evidence="4">
    <location>
        <begin position="54"/>
        <end position="286"/>
    </location>
</feature>
<feature type="compositionally biased region" description="Polar residues" evidence="3">
    <location>
        <begin position="1"/>
        <end position="13"/>
    </location>
</feature>
<gene>
    <name evidence="5" type="ORF">AT728_12505</name>
</gene>
<accession>A0A0W7X171</accession>
<dbReference type="Gene3D" id="2.40.10.10">
    <property type="entry name" value="Trypsin-like serine proteases"/>
    <property type="match status" value="1"/>
</dbReference>
<dbReference type="STRING" id="1765722.AT728_12505"/>
<dbReference type="PRINTS" id="PR00722">
    <property type="entry name" value="CHYMOTRYPSIN"/>
</dbReference>
<evidence type="ECO:0000256" key="1">
    <source>
        <dbReference type="ARBA" id="ARBA00007664"/>
    </source>
</evidence>
<dbReference type="Proteomes" id="UP000054804">
    <property type="component" value="Unassembled WGS sequence"/>
</dbReference>
<dbReference type="PROSITE" id="PS00134">
    <property type="entry name" value="TRYPSIN_HIS"/>
    <property type="match status" value="1"/>
</dbReference>
<dbReference type="InterPro" id="IPR018114">
    <property type="entry name" value="TRYPSIN_HIS"/>
</dbReference>
<comment type="similarity">
    <text evidence="1">Belongs to the peptidase S1 family.</text>
</comment>
<dbReference type="RefSeq" id="WP_058849401.1">
    <property type="nucleotide sequence ID" value="NZ_LOCL01000038.1"/>
</dbReference>
<proteinExistence type="inferred from homology"/>
<sequence>MHVTDTSPVPGTPSSDLAAPSRRSSRRLLARGAAALGATALLGVTVMTGSASAIVNGEDATQHYSYMATVPIKEFGAQCGATLVDSRWVLTAAHCVNPELATLTGKIRVGSDHRTTGGSVRNIDKIVTAPGYVQDMTGTTHNKNDLALIRLDRPVSQKPVRIADKAGPVGTPTRILGYGTVVEAPSLEDAKFPNRLQQLDTRRGAASECAPGWADKTRLCTISQKPKAMACNGDSGGPQLQRAKNGRWELIGATSGPGSPREGCATGPGLYSNVPAFKSWIHKTIHKTIHKDG</sequence>
<dbReference type="GO" id="GO:0004252">
    <property type="term" value="F:serine-type endopeptidase activity"/>
    <property type="evidence" value="ECO:0007669"/>
    <property type="project" value="InterPro"/>
</dbReference>